<dbReference type="Proteomes" id="UP000317494">
    <property type="component" value="Unassembled WGS sequence"/>
</dbReference>
<dbReference type="InterPro" id="IPR029060">
    <property type="entry name" value="PIN-like_dom_sf"/>
</dbReference>
<comment type="similarity">
    <text evidence="1">Belongs to the ATP-dependent AMP-binding enzyme family.</text>
</comment>
<evidence type="ECO:0000313" key="9">
    <source>
        <dbReference type="Proteomes" id="UP000317494"/>
    </source>
</evidence>
<dbReference type="InterPro" id="IPR042099">
    <property type="entry name" value="ANL_N_sf"/>
</dbReference>
<dbReference type="Gene3D" id="3.40.50.1010">
    <property type="entry name" value="5'-nuclease"/>
    <property type="match status" value="1"/>
</dbReference>
<evidence type="ECO:0000256" key="6">
    <source>
        <dbReference type="SAM" id="MobiDB-lite"/>
    </source>
</evidence>
<evidence type="ECO:0000256" key="3">
    <source>
        <dbReference type="ARBA" id="ARBA00022741"/>
    </source>
</evidence>
<keyword evidence="2" id="KW-0436">Ligase</keyword>
<organism evidence="8 9">
    <name type="scientific">Synchytrium endobioticum</name>
    <dbReference type="NCBI Taxonomy" id="286115"/>
    <lineage>
        <taxon>Eukaryota</taxon>
        <taxon>Fungi</taxon>
        <taxon>Fungi incertae sedis</taxon>
        <taxon>Chytridiomycota</taxon>
        <taxon>Chytridiomycota incertae sedis</taxon>
        <taxon>Chytridiomycetes</taxon>
        <taxon>Synchytriales</taxon>
        <taxon>Synchytriaceae</taxon>
        <taxon>Synchytrium</taxon>
    </lineage>
</organism>
<keyword evidence="4" id="KW-0067">ATP-binding</keyword>
<dbReference type="SUPFAM" id="SSF56801">
    <property type="entry name" value="Acetyl-CoA synthetase-like"/>
    <property type="match status" value="1"/>
</dbReference>
<reference evidence="8 9" key="1">
    <citation type="journal article" date="2019" name="Sci. Rep.">
        <title>Comparative genomics of chytrid fungi reveal insights into the obligate biotrophic and pathogenic lifestyle of Synchytrium endobioticum.</title>
        <authorList>
            <person name="van de Vossenberg B.T.L.H."/>
            <person name="Warris S."/>
            <person name="Nguyen H.D.T."/>
            <person name="van Gent-Pelzer M.P.E."/>
            <person name="Joly D.L."/>
            <person name="van de Geest H.C."/>
            <person name="Bonants P.J.M."/>
            <person name="Smith D.S."/>
            <person name="Levesque C.A."/>
            <person name="van der Lee T.A.J."/>
        </authorList>
    </citation>
    <scope>NUCLEOTIDE SEQUENCE [LARGE SCALE GENOMIC DNA]</scope>
    <source>
        <strain evidence="8 9">MB42</strain>
    </source>
</reference>
<evidence type="ECO:0000256" key="2">
    <source>
        <dbReference type="ARBA" id="ARBA00022598"/>
    </source>
</evidence>
<sequence length="1286" mass="141387">MQARILGMVKPMSYALENTEREGVEGPIIRGIDAQNNNNELIASLDPSCQRKVIKVHSEKKEVTKMVNGEEQKEMKEWKYMELSAYEYMTYKEVKAFTTAVGAGLRHLGFKAKDKLTIFADTSRDWILVAHGALRQNLTVTTAYATLGEDGLTHSMNECEVPVLFTNAELLPIVLKVAPRVNTLTTVIYNGEPSSDILEQIKASKPGMKVMTLNDVAELGMGNPVEPVNPTPDDIACIMYTSGSTGPPKGVIILHRNIVAAVGAAGTILTRCLEDTTNDVYLAYLPLAHILEFTVEHTAMAVGLCLGYGSPRTLTDASVRNCKGDIRELRPTVMAGVPAVWETIRKGILTKIKGSSSIVQKVFHMAYNLKWQLIQAGLPTGILDAIVFKKIKDQTGGRLKFALSGGAPIPRATQEFLSICLCQIVGGYGLTESTGVIAVQNPGRATLGQIGRVGPPVGCCEIKLVDVPEAGYRSTDKPHPRGEIWVRGGQIMTGYYKQPQLTSETMSGEWLMTGDIGEIQSDGSLAIIDRKKNLVKLANGEYIALEKMEAVYNTSSYVQSLCLHADSEQTFPVAIVVPAEQAIRNLAEEKNLIDNPQGTELQNIVSIKEIQKTLHEDLISVGKKGGLKGTELIGASTVVAETWTAENGFLTAAQKLKRKDIIKKYQAEINKIIFPEDRTVFVLDDALTSAKSETIMKRHWEWAKVVDELDKVAATMEQAADDGKRRMSKSFYEKLDRLVRRSIIVHDDVKTQLAAALKKAFKVEPVMAPGEADVFIGRAGTDLDIEVSGDSDLFCYKNVNTMVRPTRHRGQYILNVLDKSLALRKMRLNADDIVVLAVVSGNDYESNIPGKAIMTNIKIFLKFKEKGDVSKEVMLREYLRLCLSHRKFAVATGVFFNLDEGKVLKPLDRSKELGKRDERLARISEARALLVANRGSRGPLRSVGEVPRYTSCTKDRTTPMKCPVPPEVPNAKQGKQSSKEKAKRAPSGRSSRTKNADDDNSLGPNTSKKNFSDNQSHRVSLQKETIATRINDAVGILNRARAIAERATEMLIDGICSSNQDTHLLLQLTHGGKGGANYWTNLLRMIVDGKICDGVGSEHQPILKKVQSLWGGNFLRNLSWPDSDIKTPMLSVSIQKAAADTDTGFSNQIVGMLPLLKEQVVEVVGEEGRLAIGNIEAWVNESLEVDPPNPPPPVQVFSEINRLLPSWSIVPHTSFRDGYVTMNGECLFDLLFDISSFQITVREVAGVGSTAGKVATRVAFMKNPVAHSRMSTTQRYFEEAKPVELA</sequence>
<feature type="compositionally biased region" description="Polar residues" evidence="6">
    <location>
        <begin position="1002"/>
        <end position="1020"/>
    </location>
</feature>
<dbReference type="InterPro" id="IPR020845">
    <property type="entry name" value="AMP-binding_CS"/>
</dbReference>
<keyword evidence="3" id="KW-0547">Nucleotide-binding</keyword>
<dbReference type="GO" id="GO:0005886">
    <property type="term" value="C:plasma membrane"/>
    <property type="evidence" value="ECO:0007669"/>
    <property type="project" value="TreeGrafter"/>
</dbReference>
<evidence type="ECO:0000313" key="8">
    <source>
        <dbReference type="EMBL" id="TPX39683.1"/>
    </source>
</evidence>
<dbReference type="GO" id="GO:0005524">
    <property type="term" value="F:ATP binding"/>
    <property type="evidence" value="ECO:0007669"/>
    <property type="project" value="UniProtKB-KW"/>
</dbReference>
<comment type="caution">
    <text evidence="8">The sequence shown here is derived from an EMBL/GenBank/DDBJ whole genome shotgun (WGS) entry which is preliminary data.</text>
</comment>
<accession>A0A507CME0</accession>
<dbReference type="EMBL" id="QEAN01000343">
    <property type="protein sequence ID" value="TPX39683.1"/>
    <property type="molecule type" value="Genomic_DNA"/>
</dbReference>
<feature type="domain" description="AMP-dependent synthetase/ligase" evidence="7">
    <location>
        <begin position="84"/>
        <end position="496"/>
    </location>
</feature>
<evidence type="ECO:0000259" key="7">
    <source>
        <dbReference type="Pfam" id="PF00501"/>
    </source>
</evidence>
<dbReference type="Pfam" id="PF00501">
    <property type="entry name" value="AMP-binding"/>
    <property type="match status" value="1"/>
</dbReference>
<keyword evidence="9" id="KW-1185">Reference proteome</keyword>
<evidence type="ECO:0000256" key="5">
    <source>
        <dbReference type="ARBA" id="ARBA00036813"/>
    </source>
</evidence>
<dbReference type="Gene3D" id="3.40.50.12780">
    <property type="entry name" value="N-terminal domain of ligase-like"/>
    <property type="match status" value="1"/>
</dbReference>
<dbReference type="VEuPathDB" id="FungiDB:SeMB42_g06285"/>
<proteinExistence type="inferred from homology"/>
<gene>
    <name evidence="8" type="ORF">SeMB42_g06285</name>
</gene>
<dbReference type="PANTHER" id="PTHR43272:SF83">
    <property type="entry name" value="ACYL-COA SYNTHETASE LONG-CHAIN, ISOFORM J"/>
    <property type="match status" value="1"/>
</dbReference>
<dbReference type="GO" id="GO:0005783">
    <property type="term" value="C:endoplasmic reticulum"/>
    <property type="evidence" value="ECO:0007669"/>
    <property type="project" value="TreeGrafter"/>
</dbReference>
<dbReference type="InterPro" id="IPR000873">
    <property type="entry name" value="AMP-dep_synth/lig_dom"/>
</dbReference>
<dbReference type="PANTHER" id="PTHR43272">
    <property type="entry name" value="LONG-CHAIN-FATTY-ACID--COA LIGASE"/>
    <property type="match status" value="1"/>
</dbReference>
<name>A0A507CME0_9FUNG</name>
<feature type="region of interest" description="Disordered" evidence="6">
    <location>
        <begin position="940"/>
        <end position="1020"/>
    </location>
</feature>
<dbReference type="GO" id="GO:0005811">
    <property type="term" value="C:lipid droplet"/>
    <property type="evidence" value="ECO:0007669"/>
    <property type="project" value="TreeGrafter"/>
</dbReference>
<dbReference type="STRING" id="286115.A0A507CME0"/>
<evidence type="ECO:0000256" key="4">
    <source>
        <dbReference type="ARBA" id="ARBA00022840"/>
    </source>
</evidence>
<dbReference type="PROSITE" id="PS00455">
    <property type="entry name" value="AMP_BINDING"/>
    <property type="match status" value="1"/>
</dbReference>
<evidence type="ECO:0000256" key="1">
    <source>
        <dbReference type="ARBA" id="ARBA00006432"/>
    </source>
</evidence>
<dbReference type="GO" id="GO:0004467">
    <property type="term" value="F:long-chain fatty acid-CoA ligase activity"/>
    <property type="evidence" value="ECO:0007669"/>
    <property type="project" value="UniProtKB-EC"/>
</dbReference>
<comment type="catalytic activity">
    <reaction evidence="5">
        <text>a long-chain fatty acid + ATP + CoA = a long-chain fatty acyl-CoA + AMP + diphosphate</text>
        <dbReference type="Rhea" id="RHEA:15421"/>
        <dbReference type="ChEBI" id="CHEBI:30616"/>
        <dbReference type="ChEBI" id="CHEBI:33019"/>
        <dbReference type="ChEBI" id="CHEBI:57287"/>
        <dbReference type="ChEBI" id="CHEBI:57560"/>
        <dbReference type="ChEBI" id="CHEBI:83139"/>
        <dbReference type="ChEBI" id="CHEBI:456215"/>
        <dbReference type="EC" id="6.2.1.3"/>
    </reaction>
</comment>
<dbReference type="SUPFAM" id="SSF88723">
    <property type="entry name" value="PIN domain-like"/>
    <property type="match status" value="1"/>
</dbReference>
<dbReference type="GO" id="GO:0035336">
    <property type="term" value="P:long-chain fatty-acyl-CoA metabolic process"/>
    <property type="evidence" value="ECO:0007669"/>
    <property type="project" value="TreeGrafter"/>
</dbReference>
<protein>
    <recommendedName>
        <fullName evidence="7">AMP-dependent synthetase/ligase domain-containing protein</fullName>
    </recommendedName>
</protein>